<evidence type="ECO:0000259" key="3">
    <source>
        <dbReference type="PROSITE" id="PS50937"/>
    </source>
</evidence>
<feature type="domain" description="HTH merR-type" evidence="3">
    <location>
        <begin position="4"/>
        <end position="73"/>
    </location>
</feature>
<keyword evidence="1 4" id="KW-0238">DNA-binding</keyword>
<dbReference type="InterPro" id="IPR009061">
    <property type="entry name" value="DNA-bd_dom_put_sf"/>
</dbReference>
<dbReference type="EMBL" id="SMCQ01000002">
    <property type="protein sequence ID" value="TCW02249.1"/>
    <property type="molecule type" value="Genomic_DNA"/>
</dbReference>
<keyword evidence="2" id="KW-0175">Coiled coil</keyword>
<dbReference type="PANTHER" id="PTHR30204">
    <property type="entry name" value="REDOX-CYCLING DRUG-SENSING TRANSCRIPTIONAL ACTIVATOR SOXR"/>
    <property type="match status" value="1"/>
</dbReference>
<reference evidence="4 5" key="1">
    <citation type="submission" date="2019-03" db="EMBL/GenBank/DDBJ databases">
        <title>Genomic Encyclopedia of Type Strains, Phase IV (KMG-IV): sequencing the most valuable type-strain genomes for metagenomic binning, comparative biology and taxonomic classification.</title>
        <authorList>
            <person name="Goeker M."/>
        </authorList>
    </citation>
    <scope>NUCLEOTIDE SEQUENCE [LARGE SCALE GENOMIC DNA]</scope>
    <source>
        <strain evidence="4 5">DSM 29487</strain>
    </source>
</reference>
<dbReference type="PANTHER" id="PTHR30204:SF98">
    <property type="entry name" value="HTH-TYPE TRANSCRIPTIONAL REGULATOR ADHR"/>
    <property type="match status" value="1"/>
</dbReference>
<dbReference type="PROSITE" id="PS50937">
    <property type="entry name" value="HTH_MERR_2"/>
    <property type="match status" value="1"/>
</dbReference>
<organism evidence="4 5">
    <name type="scientific">Longibaculum muris</name>
    <dbReference type="NCBI Taxonomy" id="1796628"/>
    <lineage>
        <taxon>Bacteria</taxon>
        <taxon>Bacillati</taxon>
        <taxon>Bacillota</taxon>
        <taxon>Erysipelotrichia</taxon>
        <taxon>Erysipelotrichales</taxon>
        <taxon>Coprobacillaceae</taxon>
        <taxon>Longibaculum</taxon>
    </lineage>
</organism>
<dbReference type="Pfam" id="PF13411">
    <property type="entry name" value="MerR_1"/>
    <property type="match status" value="1"/>
</dbReference>
<dbReference type="Gene3D" id="1.10.1660.10">
    <property type="match status" value="1"/>
</dbReference>
<dbReference type="InterPro" id="IPR000551">
    <property type="entry name" value="MerR-type_HTH_dom"/>
</dbReference>
<dbReference type="AlphaFoldDB" id="A0A4R3Z657"/>
<evidence type="ECO:0000313" key="4">
    <source>
        <dbReference type="EMBL" id="TCW02249.1"/>
    </source>
</evidence>
<dbReference type="SMART" id="SM00422">
    <property type="entry name" value="HTH_MERR"/>
    <property type="match status" value="1"/>
</dbReference>
<keyword evidence="5" id="KW-1185">Reference proteome</keyword>
<dbReference type="RefSeq" id="WP_066443698.1">
    <property type="nucleotide sequence ID" value="NZ_JADMQS010000020.1"/>
</dbReference>
<dbReference type="CDD" id="cd01109">
    <property type="entry name" value="HTH_YyaN"/>
    <property type="match status" value="1"/>
</dbReference>
<evidence type="ECO:0000313" key="5">
    <source>
        <dbReference type="Proteomes" id="UP000295515"/>
    </source>
</evidence>
<dbReference type="Proteomes" id="UP000295515">
    <property type="component" value="Unassembled WGS sequence"/>
</dbReference>
<comment type="caution">
    <text evidence="4">The sequence shown here is derived from an EMBL/GenBank/DDBJ whole genome shotgun (WGS) entry which is preliminary data.</text>
</comment>
<evidence type="ECO:0000256" key="1">
    <source>
        <dbReference type="ARBA" id="ARBA00023125"/>
    </source>
</evidence>
<dbReference type="SUPFAM" id="SSF46955">
    <property type="entry name" value="Putative DNA-binding domain"/>
    <property type="match status" value="1"/>
</dbReference>
<accession>A0A4R3Z657</accession>
<evidence type="ECO:0000256" key="2">
    <source>
        <dbReference type="SAM" id="Coils"/>
    </source>
</evidence>
<proteinExistence type="predicted"/>
<dbReference type="GO" id="GO:0003677">
    <property type="term" value="F:DNA binding"/>
    <property type="evidence" value="ECO:0007669"/>
    <property type="project" value="UniProtKB-KW"/>
</dbReference>
<sequence>MEEGLSIAEVSQKFDISSTTLRYYERIGLMDPVKKNASGHRYYTEHDFRRINFIKCMRTSGMTVEQIKTYVDLFHEGEHTIPQRKELLINQLANLKQQVEELQTVIQYLENKIDNYEDTLVKRELEQRHKEEK</sequence>
<protein>
    <submittedName>
        <fullName evidence="4">DNA-binding transcriptional MerR regulator</fullName>
    </submittedName>
</protein>
<gene>
    <name evidence="4" type="ORF">EDD60_102214</name>
</gene>
<dbReference type="GeneID" id="98914449"/>
<dbReference type="GO" id="GO:0003700">
    <property type="term" value="F:DNA-binding transcription factor activity"/>
    <property type="evidence" value="ECO:0007669"/>
    <property type="project" value="InterPro"/>
</dbReference>
<dbReference type="PRINTS" id="PR00040">
    <property type="entry name" value="HTHMERR"/>
</dbReference>
<feature type="coiled-coil region" evidence="2">
    <location>
        <begin position="85"/>
        <end position="126"/>
    </location>
</feature>
<name>A0A4R3Z657_9FIRM</name>
<dbReference type="InterPro" id="IPR047057">
    <property type="entry name" value="MerR_fam"/>
</dbReference>